<dbReference type="Gene3D" id="3.20.20.80">
    <property type="entry name" value="Glycosidases"/>
    <property type="match status" value="1"/>
</dbReference>
<comment type="caution">
    <text evidence="7">The sequence shown here is derived from an EMBL/GenBank/DDBJ whole genome shotgun (WGS) entry which is preliminary data.</text>
</comment>
<dbReference type="Gene3D" id="2.60.40.1180">
    <property type="entry name" value="Golgi alpha-mannosidase II"/>
    <property type="match status" value="2"/>
</dbReference>
<dbReference type="PANTHER" id="PTHR22762">
    <property type="entry name" value="ALPHA-GLUCOSIDASE"/>
    <property type="match status" value="1"/>
</dbReference>
<dbReference type="PANTHER" id="PTHR22762:SF89">
    <property type="entry name" value="ALPHA-XYLOSIDASE"/>
    <property type="match status" value="1"/>
</dbReference>
<evidence type="ECO:0000259" key="5">
    <source>
        <dbReference type="Pfam" id="PF01055"/>
    </source>
</evidence>
<dbReference type="Pfam" id="PF21365">
    <property type="entry name" value="Glyco_hydro_31_3rd"/>
    <property type="match status" value="1"/>
</dbReference>
<dbReference type="Pfam" id="PF01055">
    <property type="entry name" value="Glyco_hydro_31_2nd"/>
    <property type="match status" value="1"/>
</dbReference>
<evidence type="ECO:0000313" key="7">
    <source>
        <dbReference type="EMBL" id="KAF7504087.1"/>
    </source>
</evidence>
<feature type="domain" description="Glycoside hydrolase family 31 TIM barrel" evidence="5">
    <location>
        <begin position="206"/>
        <end position="509"/>
    </location>
</feature>
<dbReference type="EC" id="3.2.1.20" evidence="3"/>
<dbReference type="EMBL" id="JAACFV010000150">
    <property type="protein sequence ID" value="KAF7504087.1"/>
    <property type="molecule type" value="Genomic_DNA"/>
</dbReference>
<keyword evidence="4" id="KW-0326">Glycosidase</keyword>
<evidence type="ECO:0000259" key="6">
    <source>
        <dbReference type="Pfam" id="PF21365"/>
    </source>
</evidence>
<comment type="similarity">
    <text evidence="2 4">Belongs to the glycosyl hydrolase 31 family.</text>
</comment>
<evidence type="ECO:0000256" key="3">
    <source>
        <dbReference type="ARBA" id="ARBA00012741"/>
    </source>
</evidence>
<dbReference type="CDD" id="cd06595">
    <property type="entry name" value="GH31_u1"/>
    <property type="match status" value="1"/>
</dbReference>
<name>A0A8H7DZR8_9EURO</name>
<dbReference type="GO" id="GO:0006491">
    <property type="term" value="P:N-glycan processing"/>
    <property type="evidence" value="ECO:0007669"/>
    <property type="project" value="TreeGrafter"/>
</dbReference>
<dbReference type="SUPFAM" id="SSF51445">
    <property type="entry name" value="(Trans)glycosidases"/>
    <property type="match status" value="1"/>
</dbReference>
<dbReference type="InterPro" id="IPR000322">
    <property type="entry name" value="Glyco_hydro_31_TIM"/>
</dbReference>
<evidence type="ECO:0000313" key="8">
    <source>
        <dbReference type="Proteomes" id="UP000606974"/>
    </source>
</evidence>
<gene>
    <name evidence="7" type="ORF">GJ744_002852</name>
</gene>
<keyword evidence="8" id="KW-1185">Reference proteome</keyword>
<reference evidence="7" key="1">
    <citation type="submission" date="2020-02" db="EMBL/GenBank/DDBJ databases">
        <authorList>
            <person name="Palmer J.M."/>
        </authorList>
    </citation>
    <scope>NUCLEOTIDE SEQUENCE</scope>
    <source>
        <strain evidence="7">EPUS1.4</strain>
        <tissue evidence="7">Thallus</tissue>
    </source>
</reference>
<evidence type="ECO:0000256" key="1">
    <source>
        <dbReference type="ARBA" id="ARBA00001657"/>
    </source>
</evidence>
<dbReference type="InterPro" id="IPR048395">
    <property type="entry name" value="Glyco_hydro_31_C"/>
</dbReference>
<organism evidence="7 8">
    <name type="scientific">Endocarpon pusillum</name>
    <dbReference type="NCBI Taxonomy" id="364733"/>
    <lineage>
        <taxon>Eukaryota</taxon>
        <taxon>Fungi</taxon>
        <taxon>Dikarya</taxon>
        <taxon>Ascomycota</taxon>
        <taxon>Pezizomycotina</taxon>
        <taxon>Eurotiomycetes</taxon>
        <taxon>Chaetothyriomycetidae</taxon>
        <taxon>Verrucariales</taxon>
        <taxon>Verrucariaceae</taxon>
        <taxon>Endocarpon</taxon>
    </lineage>
</organism>
<accession>A0A8H7DZR8</accession>
<dbReference type="Gene3D" id="2.60.40.1760">
    <property type="entry name" value="glycosyl hydrolase (family 31)"/>
    <property type="match status" value="1"/>
</dbReference>
<dbReference type="InterPro" id="IPR013780">
    <property type="entry name" value="Glyco_hydro_b"/>
</dbReference>
<comment type="catalytic activity">
    <reaction evidence="1">
        <text>Hydrolysis of terminal, non-reducing (1-&gt;4)-linked alpha-D-glucose residues with release of alpha-D-glucose.</text>
        <dbReference type="EC" id="3.2.1.20"/>
    </reaction>
</comment>
<dbReference type="AlphaFoldDB" id="A0A8H7DZR8"/>
<dbReference type="SUPFAM" id="SSF51011">
    <property type="entry name" value="Glycosyl hydrolase domain"/>
    <property type="match status" value="1"/>
</dbReference>
<protein>
    <recommendedName>
        <fullName evidence="3">alpha-glucosidase</fullName>
        <ecNumber evidence="3">3.2.1.20</ecNumber>
    </recommendedName>
</protein>
<evidence type="ECO:0000256" key="2">
    <source>
        <dbReference type="ARBA" id="ARBA00007806"/>
    </source>
</evidence>
<feature type="domain" description="Glycosyl hydrolase family 31 C-terminal" evidence="6">
    <location>
        <begin position="518"/>
        <end position="609"/>
    </location>
</feature>
<evidence type="ECO:0000256" key="4">
    <source>
        <dbReference type="RuleBase" id="RU361185"/>
    </source>
</evidence>
<dbReference type="GO" id="GO:0005975">
    <property type="term" value="P:carbohydrate metabolic process"/>
    <property type="evidence" value="ECO:0007669"/>
    <property type="project" value="InterPro"/>
</dbReference>
<dbReference type="Proteomes" id="UP000606974">
    <property type="component" value="Unassembled WGS sequence"/>
</dbReference>
<dbReference type="InterPro" id="IPR017853">
    <property type="entry name" value="GH"/>
</dbReference>
<keyword evidence="4" id="KW-0378">Hydrolase</keyword>
<sequence length="832" mass="94705">MAELRSHFPTRPVANPKAVVSGEKYRFTVLTDALIRYEYAPDGIFEDRASTFAINRDLGSVPDFETYEDESGLEIITERLHLTYDKQPFSSSGLVVDVKGKITNWGSQWRFGIDENVWEGVENFGGTARTLDGVDGRCKLEGGIIGRVGYATIDDSVSMLFDGNGWVGSRRPGGIQGKRIDGYLFAYGLRYKEAIKAFYAVSGKQPVIPRWALGNWWSRYYEYRAGEYLSLMDLFQREKVPLSVAVLDMDWHYVHEDRVTTAGWTGYTWNKQLFPDPKGFCEALHKRRLKVTLNDHPADGVHAFEDVYERMAKFMDFDTSQKKPILFNPTDKTFFDAFFDVLHRELEEDGVDFWWIDWQQGTFSRIPGIDPLWMLNHFHFLDNARDGKRPIIFSRYGGPGSHRYPVGFSGDTRASWASLDFQPEFTATASNIGYGWWSHDIGGHMLGAKDDELSTRWLQYGVFSPIMRLHSTLSEWQSKEPWNYRNEFEEIMKKFLRFRHRMIPYLYSMNVRAATEDEPLVQPLYWQHPRAQDAQHNKNQYFFGSELMVAPITKPRHLQTGLGTVKAWLPPNGRYVDIFTGTVYDGGRILNLYRQLTEYPVFASEGSIIPLDAAEVPVNGGTNPKDYELFVVVGKDGKFSIVEDSRDDPEDKITGGQAYEQRQIPITWTQAEGCLRIGPVKSDVGAADAKPKRDWKVKFISCSGIELENAAVVDFDAGISMDRSMAGGCTINITDVPSDKEVVIEIGKNPQLDILDIKEPVRSMINGFQCRFDIKDKLFECIKEDGLSIAARSSRLLAVEVDEKLVGPVFELLLADSRLQHMSHFLPDGSLQ</sequence>
<dbReference type="OrthoDB" id="1334205at2759"/>
<proteinExistence type="inferred from homology"/>
<dbReference type="GO" id="GO:0004558">
    <property type="term" value="F:alpha-1,4-glucosidase activity"/>
    <property type="evidence" value="ECO:0007669"/>
    <property type="project" value="UniProtKB-EC"/>
</dbReference>